<dbReference type="InterPro" id="IPR011114">
    <property type="entry name" value="RuvA_C"/>
</dbReference>
<evidence type="ECO:0000256" key="1">
    <source>
        <dbReference type="ARBA" id="ARBA00022490"/>
    </source>
</evidence>
<dbReference type="GO" id="GO:0009379">
    <property type="term" value="C:Holliday junction helicase complex"/>
    <property type="evidence" value="ECO:0007669"/>
    <property type="project" value="InterPro"/>
</dbReference>
<dbReference type="Gene3D" id="1.10.150.20">
    <property type="entry name" value="5' to 3' exonuclease, C-terminal subdomain"/>
    <property type="match status" value="1"/>
</dbReference>
<dbReference type="NCBIfam" id="TIGR00084">
    <property type="entry name" value="ruvA"/>
    <property type="match status" value="1"/>
</dbReference>
<dbReference type="InterPro" id="IPR013849">
    <property type="entry name" value="DNA_helicase_Holl-junc_RuvA_I"/>
</dbReference>
<gene>
    <name evidence="6" type="primary">ruvA</name>
    <name evidence="8" type="ORF">A3G99_03050</name>
</gene>
<evidence type="ECO:0000256" key="2">
    <source>
        <dbReference type="ARBA" id="ARBA00022763"/>
    </source>
</evidence>
<comment type="subunit">
    <text evidence="6">Homotetramer. Forms an RuvA(8)-RuvB(12)-Holliday junction (HJ) complex. HJ DNA is sandwiched between 2 RuvA tetramers; dsDNA enters through RuvA and exits via RuvB. An RuvB hexamer assembles on each DNA strand where it exits the tetramer. Each RuvB hexamer is contacted by two RuvA subunits (via domain III) on 2 adjacent RuvB subunits; this complex drives branch migration. In the full resolvosome a probable DNA-RuvA(4)-RuvB(12)-RuvC(2) complex forms which resolves the HJ.</text>
</comment>
<comment type="similarity">
    <text evidence="6">Belongs to the RuvA family.</text>
</comment>
<feature type="domain" description="Helix-hairpin-helix DNA-binding motif class 1" evidence="7">
    <location>
        <begin position="76"/>
        <end position="95"/>
    </location>
</feature>
<comment type="domain">
    <text evidence="6">Has three domains with a flexible linker between the domains II and III and assumes an 'L' shape. Domain III is highly mobile and contacts RuvB.</text>
</comment>
<dbReference type="SMART" id="SM00278">
    <property type="entry name" value="HhH1"/>
    <property type="match status" value="3"/>
</dbReference>
<dbReference type="Pfam" id="PF01330">
    <property type="entry name" value="RuvA_N"/>
    <property type="match status" value="1"/>
</dbReference>
<dbReference type="InterPro" id="IPR010994">
    <property type="entry name" value="RuvA_2-like"/>
</dbReference>
<dbReference type="Gene3D" id="2.40.50.140">
    <property type="entry name" value="Nucleic acid-binding proteins"/>
    <property type="match status" value="1"/>
</dbReference>
<evidence type="ECO:0000256" key="5">
    <source>
        <dbReference type="ARBA" id="ARBA00023204"/>
    </source>
</evidence>
<feature type="domain" description="Helix-hairpin-helix DNA-binding motif class 1" evidence="7">
    <location>
        <begin position="171"/>
        <end position="190"/>
    </location>
</feature>
<dbReference type="Pfam" id="PF14520">
    <property type="entry name" value="HHH_5"/>
    <property type="match status" value="1"/>
</dbReference>
<dbReference type="GO" id="GO:0006310">
    <property type="term" value="P:DNA recombination"/>
    <property type="evidence" value="ECO:0007669"/>
    <property type="project" value="UniProtKB-UniRule"/>
</dbReference>
<keyword evidence="8" id="KW-0378">Hydrolase</keyword>
<keyword evidence="2 6" id="KW-0227">DNA damage</keyword>
<dbReference type="CDD" id="cd14332">
    <property type="entry name" value="UBA_RuvA_C"/>
    <property type="match status" value="1"/>
</dbReference>
<keyword evidence="3 6" id="KW-0238">DNA-binding</keyword>
<dbReference type="GO" id="GO:0000400">
    <property type="term" value="F:four-way junction DNA binding"/>
    <property type="evidence" value="ECO:0007669"/>
    <property type="project" value="UniProtKB-UniRule"/>
</dbReference>
<keyword evidence="1 6" id="KW-0963">Cytoplasm</keyword>
<sequence length="191" mass="20678">MIGHLKGTIIGQDPKSVILDVSGVGYKIYTNTATIGERRKVKGDSEITEFWIYTAVRETALDLYGFCTKEELDFFELLISVSGIGPKSAMGILSIATLQNLRHAISTGDIGHLTKVSGVGKKNAEKIVMELKDKLVGLSVDMSKSMSGEVDALEALKSLGYAEREAREALKKVSDVSDIGEKVKKALKLLS</sequence>
<dbReference type="AlphaFoldDB" id="A0A1G2URR9"/>
<dbReference type="InterPro" id="IPR036267">
    <property type="entry name" value="RuvA_C_sf"/>
</dbReference>
<dbReference type="InterPro" id="IPR012340">
    <property type="entry name" value="NA-bd_OB-fold"/>
</dbReference>
<comment type="caution">
    <text evidence="6">Lacks conserved residue(s) required for the propagation of feature annotation.</text>
</comment>
<feature type="region of interest" description="Domain III" evidence="6">
    <location>
        <begin position="151"/>
        <end position="191"/>
    </location>
</feature>
<proteinExistence type="inferred from homology"/>
<keyword evidence="4 6" id="KW-0233">DNA recombination</keyword>
<accession>A0A1G2URR9</accession>
<comment type="function">
    <text evidence="6">The RuvA-RuvB-RuvC complex processes Holliday junction (HJ) DNA during genetic recombination and DNA repair, while the RuvA-RuvB complex plays an important role in the rescue of blocked DNA replication forks via replication fork reversal (RFR). RuvA specifically binds to HJ cruciform DNA, conferring on it an open structure. The RuvB hexamer acts as an ATP-dependent pump, pulling dsDNA into and through the RuvAB complex. HJ branch migration allows RuvC to scan DNA until it finds its consensus sequence, where it cleaves and resolves the cruciform DNA.</text>
</comment>
<dbReference type="Pfam" id="PF07499">
    <property type="entry name" value="RuvA_C"/>
    <property type="match status" value="1"/>
</dbReference>
<comment type="subcellular location">
    <subcellularLocation>
        <location evidence="6">Cytoplasm</location>
    </subcellularLocation>
</comment>
<keyword evidence="8" id="KW-0067">ATP-binding</keyword>
<dbReference type="GO" id="GO:0005524">
    <property type="term" value="F:ATP binding"/>
    <property type="evidence" value="ECO:0007669"/>
    <property type="project" value="InterPro"/>
</dbReference>
<dbReference type="GO" id="GO:0006281">
    <property type="term" value="P:DNA repair"/>
    <property type="evidence" value="ECO:0007669"/>
    <property type="project" value="UniProtKB-UniRule"/>
</dbReference>
<dbReference type="SUPFAM" id="SSF46929">
    <property type="entry name" value="DNA helicase RuvA subunit, C-terminal domain"/>
    <property type="match status" value="1"/>
</dbReference>
<dbReference type="InterPro" id="IPR000085">
    <property type="entry name" value="RuvA"/>
</dbReference>
<dbReference type="Gene3D" id="1.10.8.10">
    <property type="entry name" value="DNA helicase RuvA subunit, C-terminal domain"/>
    <property type="match status" value="1"/>
</dbReference>
<name>A0A1G2URR9_9BACT</name>
<evidence type="ECO:0000256" key="6">
    <source>
        <dbReference type="HAMAP-Rule" id="MF_00031"/>
    </source>
</evidence>
<dbReference type="HAMAP" id="MF_00031">
    <property type="entry name" value="DNA_HJ_migration_RuvA"/>
    <property type="match status" value="1"/>
</dbReference>
<reference evidence="8 9" key="1">
    <citation type="journal article" date="2016" name="Nat. Commun.">
        <title>Thousands of microbial genomes shed light on interconnected biogeochemical processes in an aquifer system.</title>
        <authorList>
            <person name="Anantharaman K."/>
            <person name="Brown C.T."/>
            <person name="Hug L.A."/>
            <person name="Sharon I."/>
            <person name="Castelle C.J."/>
            <person name="Probst A.J."/>
            <person name="Thomas B.C."/>
            <person name="Singh A."/>
            <person name="Wilkins M.J."/>
            <person name="Karaoz U."/>
            <person name="Brodie E.L."/>
            <person name="Williams K.H."/>
            <person name="Hubbard S.S."/>
            <person name="Banfield J.F."/>
        </authorList>
    </citation>
    <scope>NUCLEOTIDE SEQUENCE [LARGE SCALE GENOMIC DNA]</scope>
</reference>
<dbReference type="SUPFAM" id="SSF47781">
    <property type="entry name" value="RuvA domain 2-like"/>
    <property type="match status" value="1"/>
</dbReference>
<dbReference type="GO" id="GO:0048476">
    <property type="term" value="C:Holliday junction resolvase complex"/>
    <property type="evidence" value="ECO:0007669"/>
    <property type="project" value="UniProtKB-UniRule"/>
</dbReference>
<dbReference type="SUPFAM" id="SSF50249">
    <property type="entry name" value="Nucleic acid-binding proteins"/>
    <property type="match status" value="1"/>
</dbReference>
<evidence type="ECO:0000256" key="4">
    <source>
        <dbReference type="ARBA" id="ARBA00023172"/>
    </source>
</evidence>
<keyword evidence="8" id="KW-0347">Helicase</keyword>
<evidence type="ECO:0000313" key="9">
    <source>
        <dbReference type="Proteomes" id="UP000176558"/>
    </source>
</evidence>
<dbReference type="Proteomes" id="UP000176558">
    <property type="component" value="Unassembled WGS sequence"/>
</dbReference>
<comment type="caution">
    <text evidence="8">The sequence shown here is derived from an EMBL/GenBank/DDBJ whole genome shotgun (WGS) entry which is preliminary data.</text>
</comment>
<evidence type="ECO:0000259" key="7">
    <source>
        <dbReference type="SMART" id="SM00278"/>
    </source>
</evidence>
<keyword evidence="8" id="KW-0547">Nucleotide-binding</keyword>
<organism evidence="8 9">
    <name type="scientific">Candidatus Zambryskibacteria bacterium RIFCSPLOWO2_12_FULL_39_23</name>
    <dbReference type="NCBI Taxonomy" id="1802776"/>
    <lineage>
        <taxon>Bacteria</taxon>
        <taxon>Candidatus Zambryskiibacteriota</taxon>
    </lineage>
</organism>
<dbReference type="InterPro" id="IPR003583">
    <property type="entry name" value="Hlx-hairpin-Hlx_DNA-bd_motif"/>
</dbReference>
<evidence type="ECO:0000313" key="8">
    <source>
        <dbReference type="EMBL" id="OHB12050.1"/>
    </source>
</evidence>
<evidence type="ECO:0000256" key="3">
    <source>
        <dbReference type="ARBA" id="ARBA00023125"/>
    </source>
</evidence>
<dbReference type="EMBL" id="MHWT01000023">
    <property type="protein sequence ID" value="OHB12050.1"/>
    <property type="molecule type" value="Genomic_DNA"/>
</dbReference>
<keyword evidence="5 6" id="KW-0234">DNA repair</keyword>
<dbReference type="GO" id="GO:0009378">
    <property type="term" value="F:four-way junction helicase activity"/>
    <property type="evidence" value="ECO:0007669"/>
    <property type="project" value="InterPro"/>
</dbReference>
<dbReference type="GO" id="GO:0005737">
    <property type="term" value="C:cytoplasm"/>
    <property type="evidence" value="ECO:0007669"/>
    <property type="project" value="UniProtKB-SubCell"/>
</dbReference>
<protein>
    <recommendedName>
        <fullName evidence="6">Holliday junction branch migration complex subunit RuvA</fullName>
    </recommendedName>
</protein>
<feature type="domain" description="Helix-hairpin-helix DNA-binding motif class 1" evidence="7">
    <location>
        <begin position="111"/>
        <end position="130"/>
    </location>
</feature>